<reference evidence="3 4" key="1">
    <citation type="journal article" date="2018" name="Sci. Rep.">
        <title>Genomic signatures of local adaptation to the degree of environmental predictability in rotifers.</title>
        <authorList>
            <person name="Franch-Gras L."/>
            <person name="Hahn C."/>
            <person name="Garcia-Roger E.M."/>
            <person name="Carmona M.J."/>
            <person name="Serra M."/>
            <person name="Gomez A."/>
        </authorList>
    </citation>
    <scope>NUCLEOTIDE SEQUENCE [LARGE SCALE GENOMIC DNA]</scope>
    <source>
        <strain evidence="3">HYR1</strain>
    </source>
</reference>
<gene>
    <name evidence="3" type="ORF">BpHYR1_017240</name>
</gene>
<dbReference type="Gene3D" id="1.10.238.10">
    <property type="entry name" value="EF-hand"/>
    <property type="match status" value="1"/>
</dbReference>
<evidence type="ECO:0000313" key="4">
    <source>
        <dbReference type="Proteomes" id="UP000276133"/>
    </source>
</evidence>
<dbReference type="OrthoDB" id="10070508at2759"/>
<sequence length="405" mass="45061">MVSRTGKESLNSLSGYRDLDVVVDSALRKANLADEPVAYQTVSEATLPERQFTRQIVSPPAPAPVRVSTERNCTFLPPVSLDQYKLNSDPNPEVIRKKPSEKIRYQQDLSVRFLEPPKAPKPGDIVVKQLPNRQIAPAPPLIVRQAPPRPTTPAPLILREQPPRVPEPVSEKVVLIPGKVIPPPARKVVVERLPPIPPKPQNVFLEKWLPLKSQKRRVVYQRAEQECVLPNPKNVVIQWEAPEVEVQREFKNLGTQQADPQEYSRRFGSELLRQEDFRQAASKLGAPEEVLNSNSHAQVGLPDLEGDVESLRLVDLEKAGLTEYRSYLNNLGVSTNYTRSSTGLGQITTADASNLLSMSQAQNAANDLNSGTEKLITETDLRAYFESLDSNNDGVLSFEELKAAL</sequence>
<proteinExistence type="predicted"/>
<dbReference type="EMBL" id="REGN01001004">
    <property type="protein sequence ID" value="RNA37690.1"/>
    <property type="molecule type" value="Genomic_DNA"/>
</dbReference>
<dbReference type="InterPro" id="IPR002048">
    <property type="entry name" value="EF_hand_dom"/>
</dbReference>
<keyword evidence="4" id="KW-1185">Reference proteome</keyword>
<dbReference type="PROSITE" id="PS00018">
    <property type="entry name" value="EF_HAND_1"/>
    <property type="match status" value="1"/>
</dbReference>
<evidence type="ECO:0000313" key="3">
    <source>
        <dbReference type="EMBL" id="RNA37690.1"/>
    </source>
</evidence>
<dbReference type="InterPro" id="IPR011992">
    <property type="entry name" value="EF-hand-dom_pair"/>
</dbReference>
<dbReference type="Proteomes" id="UP000276133">
    <property type="component" value="Unassembled WGS sequence"/>
</dbReference>
<keyword evidence="1" id="KW-0106">Calcium</keyword>
<feature type="domain" description="EF-hand" evidence="2">
    <location>
        <begin position="376"/>
        <end position="405"/>
    </location>
</feature>
<evidence type="ECO:0000259" key="2">
    <source>
        <dbReference type="PROSITE" id="PS50222"/>
    </source>
</evidence>
<protein>
    <recommendedName>
        <fullName evidence="2">EF-hand domain-containing protein</fullName>
    </recommendedName>
</protein>
<comment type="caution">
    <text evidence="3">The sequence shown here is derived from an EMBL/GenBank/DDBJ whole genome shotgun (WGS) entry which is preliminary data.</text>
</comment>
<dbReference type="SUPFAM" id="SSF47473">
    <property type="entry name" value="EF-hand"/>
    <property type="match status" value="1"/>
</dbReference>
<name>A0A3M7SPZ6_BRAPC</name>
<accession>A0A3M7SPZ6</accession>
<evidence type="ECO:0000256" key="1">
    <source>
        <dbReference type="ARBA" id="ARBA00022837"/>
    </source>
</evidence>
<dbReference type="GO" id="GO:0005509">
    <property type="term" value="F:calcium ion binding"/>
    <property type="evidence" value="ECO:0007669"/>
    <property type="project" value="InterPro"/>
</dbReference>
<dbReference type="AlphaFoldDB" id="A0A3M7SPZ6"/>
<dbReference type="InterPro" id="IPR018247">
    <property type="entry name" value="EF_Hand_1_Ca_BS"/>
</dbReference>
<dbReference type="PROSITE" id="PS50222">
    <property type="entry name" value="EF_HAND_2"/>
    <property type="match status" value="1"/>
</dbReference>
<organism evidence="3 4">
    <name type="scientific">Brachionus plicatilis</name>
    <name type="common">Marine rotifer</name>
    <name type="synonym">Brachionus muelleri</name>
    <dbReference type="NCBI Taxonomy" id="10195"/>
    <lineage>
        <taxon>Eukaryota</taxon>
        <taxon>Metazoa</taxon>
        <taxon>Spiralia</taxon>
        <taxon>Gnathifera</taxon>
        <taxon>Rotifera</taxon>
        <taxon>Eurotatoria</taxon>
        <taxon>Monogononta</taxon>
        <taxon>Pseudotrocha</taxon>
        <taxon>Ploima</taxon>
        <taxon>Brachionidae</taxon>
        <taxon>Brachionus</taxon>
    </lineage>
</organism>